<dbReference type="RefSeq" id="WP_272055090.1">
    <property type="nucleotide sequence ID" value="NZ_JAQMRB010000041.1"/>
</dbReference>
<dbReference type="InterPro" id="IPR013324">
    <property type="entry name" value="RNA_pol_sigma_r3/r4-like"/>
</dbReference>
<dbReference type="GO" id="GO:0016987">
    <property type="term" value="F:sigma factor activity"/>
    <property type="evidence" value="ECO:0007669"/>
    <property type="project" value="UniProtKB-KW"/>
</dbReference>
<dbReference type="Gene3D" id="1.10.10.10">
    <property type="entry name" value="Winged helix-like DNA-binding domain superfamily/Winged helix DNA-binding domain"/>
    <property type="match status" value="1"/>
</dbReference>
<organism evidence="6 7">
    <name type="scientific">Odoribacter splanchnicus</name>
    <dbReference type="NCBI Taxonomy" id="28118"/>
    <lineage>
        <taxon>Bacteria</taxon>
        <taxon>Pseudomonadati</taxon>
        <taxon>Bacteroidota</taxon>
        <taxon>Bacteroidia</taxon>
        <taxon>Bacteroidales</taxon>
        <taxon>Odoribacteraceae</taxon>
        <taxon>Odoribacter</taxon>
    </lineage>
</organism>
<dbReference type="NCBIfam" id="TIGR02937">
    <property type="entry name" value="sigma70-ECF"/>
    <property type="match status" value="1"/>
</dbReference>
<dbReference type="EMBL" id="JAQMRD010000005">
    <property type="protein sequence ID" value="MDB9222519.1"/>
    <property type="molecule type" value="Genomic_DNA"/>
</dbReference>
<accession>A0AAW6FG74</accession>
<dbReference type="Proteomes" id="UP001212263">
    <property type="component" value="Unassembled WGS sequence"/>
</dbReference>
<dbReference type="AlphaFoldDB" id="A0AAW6FG74"/>
<name>A0AAW6FG74_9BACT</name>
<feature type="domain" description="RNA polymerase sigma factor 70 region 4 type 2" evidence="5">
    <location>
        <begin position="119"/>
        <end position="170"/>
    </location>
</feature>
<keyword evidence="2" id="KW-0805">Transcription regulation</keyword>
<evidence type="ECO:0000256" key="4">
    <source>
        <dbReference type="ARBA" id="ARBA00023163"/>
    </source>
</evidence>
<dbReference type="Gene3D" id="1.10.1740.10">
    <property type="match status" value="1"/>
</dbReference>
<dbReference type="InterPro" id="IPR013249">
    <property type="entry name" value="RNA_pol_sigma70_r4_t2"/>
</dbReference>
<dbReference type="SUPFAM" id="SSF88659">
    <property type="entry name" value="Sigma3 and sigma4 domains of RNA polymerase sigma factors"/>
    <property type="match status" value="1"/>
</dbReference>
<keyword evidence="4" id="KW-0804">Transcription</keyword>
<evidence type="ECO:0000259" key="5">
    <source>
        <dbReference type="Pfam" id="PF08281"/>
    </source>
</evidence>
<proteinExistence type="inferred from homology"/>
<evidence type="ECO:0000313" key="6">
    <source>
        <dbReference type="EMBL" id="MDB9222519.1"/>
    </source>
</evidence>
<dbReference type="SUPFAM" id="SSF88946">
    <property type="entry name" value="Sigma2 domain of RNA polymerase sigma factors"/>
    <property type="match status" value="1"/>
</dbReference>
<dbReference type="InterPro" id="IPR039425">
    <property type="entry name" value="RNA_pol_sigma-70-like"/>
</dbReference>
<evidence type="ECO:0000256" key="1">
    <source>
        <dbReference type="ARBA" id="ARBA00010641"/>
    </source>
</evidence>
<dbReference type="InterPro" id="IPR013325">
    <property type="entry name" value="RNA_pol_sigma_r2"/>
</dbReference>
<comment type="similarity">
    <text evidence="1">Belongs to the sigma-70 factor family. ECF subfamily.</text>
</comment>
<dbReference type="InterPro" id="IPR014284">
    <property type="entry name" value="RNA_pol_sigma-70_dom"/>
</dbReference>
<sequence>MMQVDDKLIIGLLTANDPRGMEFMFTCYYRPLVLWTDTILNDIPAAEDLVQEFLVDFWQQHVYERISSGGIRGYVFMAVRNRALKLLEKRDPLREASAELPEKDDGCETNWWTEEMIQTIEAEINKLPPRMKEILNAVYINGLSYRETAEKLGISVATVKTSLVTALKRIRSVFFILLTFVFKRK</sequence>
<gene>
    <name evidence="6" type="ORF">PN645_05800</name>
</gene>
<reference evidence="6" key="1">
    <citation type="submission" date="2023-01" db="EMBL/GenBank/DDBJ databases">
        <title>Human gut microbiome strain richness.</title>
        <authorList>
            <person name="Chen-Liaw A."/>
        </authorList>
    </citation>
    <scope>NUCLEOTIDE SEQUENCE</scope>
    <source>
        <strain evidence="6">RTP21484st1_B7_RTP21484_190118</strain>
    </source>
</reference>
<dbReference type="GO" id="GO:0006352">
    <property type="term" value="P:DNA-templated transcription initiation"/>
    <property type="evidence" value="ECO:0007669"/>
    <property type="project" value="InterPro"/>
</dbReference>
<dbReference type="PANTHER" id="PTHR43133">
    <property type="entry name" value="RNA POLYMERASE ECF-TYPE SIGMA FACTO"/>
    <property type="match status" value="1"/>
</dbReference>
<dbReference type="PANTHER" id="PTHR43133:SF46">
    <property type="entry name" value="RNA POLYMERASE SIGMA-70 FACTOR ECF SUBFAMILY"/>
    <property type="match status" value="1"/>
</dbReference>
<dbReference type="Pfam" id="PF08281">
    <property type="entry name" value="Sigma70_r4_2"/>
    <property type="match status" value="1"/>
</dbReference>
<evidence type="ECO:0000256" key="2">
    <source>
        <dbReference type="ARBA" id="ARBA00023015"/>
    </source>
</evidence>
<dbReference type="CDD" id="cd06171">
    <property type="entry name" value="Sigma70_r4"/>
    <property type="match status" value="1"/>
</dbReference>
<keyword evidence="3" id="KW-0731">Sigma factor</keyword>
<protein>
    <submittedName>
        <fullName evidence="6">Sigma-70 family RNA polymerase sigma factor</fullName>
    </submittedName>
</protein>
<evidence type="ECO:0000256" key="3">
    <source>
        <dbReference type="ARBA" id="ARBA00023082"/>
    </source>
</evidence>
<dbReference type="GO" id="GO:0003677">
    <property type="term" value="F:DNA binding"/>
    <property type="evidence" value="ECO:0007669"/>
    <property type="project" value="InterPro"/>
</dbReference>
<evidence type="ECO:0000313" key="7">
    <source>
        <dbReference type="Proteomes" id="UP001212263"/>
    </source>
</evidence>
<comment type="caution">
    <text evidence="6">The sequence shown here is derived from an EMBL/GenBank/DDBJ whole genome shotgun (WGS) entry which is preliminary data.</text>
</comment>
<dbReference type="InterPro" id="IPR036388">
    <property type="entry name" value="WH-like_DNA-bd_sf"/>
</dbReference>